<evidence type="ECO:0000256" key="5">
    <source>
        <dbReference type="SAM" id="SignalP"/>
    </source>
</evidence>
<name>A0A8J5LY36_ZINOF</name>
<gene>
    <name evidence="7" type="ORF">ZIOFF_010139</name>
</gene>
<dbReference type="Pfam" id="PF14368">
    <property type="entry name" value="LTP_2"/>
    <property type="match status" value="1"/>
</dbReference>
<sequence>MSFSLPLLLLLCFNSGVHVSQAAPPVAAPSPSLDCSSEVINLIGCLSFVSNGSTAAKPDAQCCSGLRKVIKEAASCLCYLSSQGQAFNVNVTKALTLPSACGVSTPSASNCNISIAGAPGAAPVSIAGAPAGAPVKAIEKTLKSSSLMLQLCPLHAVRLPRSPPEYHHRLRPIRLRQHSQLLPSSSSAVLQCFYGCTTSLTNLHHALHVASVPLEIPVAFVPMC</sequence>
<evidence type="ECO:0000256" key="4">
    <source>
        <dbReference type="ARBA" id="ARBA00023180"/>
    </source>
</evidence>
<evidence type="ECO:0000313" key="8">
    <source>
        <dbReference type="Proteomes" id="UP000734854"/>
    </source>
</evidence>
<dbReference type="InterPro" id="IPR043325">
    <property type="entry name" value="LTSS"/>
</dbReference>
<dbReference type="EMBL" id="JACMSC010000003">
    <property type="protein sequence ID" value="KAG6528002.1"/>
    <property type="molecule type" value="Genomic_DNA"/>
</dbReference>
<reference evidence="7 8" key="1">
    <citation type="submission" date="2020-08" db="EMBL/GenBank/DDBJ databases">
        <title>Plant Genome Project.</title>
        <authorList>
            <person name="Zhang R.-G."/>
        </authorList>
    </citation>
    <scope>NUCLEOTIDE SEQUENCE [LARGE SCALE GENOMIC DNA]</scope>
    <source>
        <tissue evidence="7">Rhizome</tissue>
    </source>
</reference>
<dbReference type="Gene3D" id="1.10.110.10">
    <property type="entry name" value="Plant lipid-transfer and hydrophobic proteins"/>
    <property type="match status" value="1"/>
</dbReference>
<dbReference type="InterPro" id="IPR016140">
    <property type="entry name" value="Bifunc_inhib/LTP/seed_store"/>
</dbReference>
<dbReference type="InterPro" id="IPR036312">
    <property type="entry name" value="Bifun_inhib/LTP/seed_sf"/>
</dbReference>
<evidence type="ECO:0000259" key="6">
    <source>
        <dbReference type="SMART" id="SM00499"/>
    </source>
</evidence>
<comment type="similarity">
    <text evidence="1">Belongs to the plant LTP family.</text>
</comment>
<feature type="domain" description="Bifunctional inhibitor/plant lipid transfer protein/seed storage helical" evidence="6">
    <location>
        <begin position="35"/>
        <end position="111"/>
    </location>
</feature>
<keyword evidence="4" id="KW-0325">Glycoprotein</keyword>
<feature type="chain" id="PRO_5035174501" description="Bifunctional inhibitor/plant lipid transfer protein/seed storage helical domain-containing protein" evidence="5">
    <location>
        <begin position="23"/>
        <end position="224"/>
    </location>
</feature>
<evidence type="ECO:0000256" key="1">
    <source>
        <dbReference type="ARBA" id="ARBA00009748"/>
    </source>
</evidence>
<dbReference type="SMART" id="SM00499">
    <property type="entry name" value="AAI"/>
    <property type="match status" value="1"/>
</dbReference>
<dbReference type="AlphaFoldDB" id="A0A8J5LY36"/>
<protein>
    <recommendedName>
        <fullName evidence="6">Bifunctional inhibitor/plant lipid transfer protein/seed storage helical domain-containing protein</fullName>
    </recommendedName>
</protein>
<comment type="caution">
    <text evidence="7">The sequence shown here is derived from an EMBL/GenBank/DDBJ whole genome shotgun (WGS) entry which is preliminary data.</text>
</comment>
<dbReference type="SUPFAM" id="SSF47699">
    <property type="entry name" value="Bifunctional inhibitor/lipid-transfer protein/seed storage 2S albumin"/>
    <property type="match status" value="1"/>
</dbReference>
<keyword evidence="3" id="KW-1015">Disulfide bond</keyword>
<evidence type="ECO:0000313" key="7">
    <source>
        <dbReference type="EMBL" id="KAG6528002.1"/>
    </source>
</evidence>
<keyword evidence="2 5" id="KW-0732">Signal</keyword>
<evidence type="ECO:0000256" key="2">
    <source>
        <dbReference type="ARBA" id="ARBA00022729"/>
    </source>
</evidence>
<dbReference type="CDD" id="cd00010">
    <property type="entry name" value="AAI_LTSS"/>
    <property type="match status" value="1"/>
</dbReference>
<proteinExistence type="inferred from homology"/>
<dbReference type="Proteomes" id="UP000734854">
    <property type="component" value="Unassembled WGS sequence"/>
</dbReference>
<accession>A0A8J5LY36</accession>
<organism evidence="7 8">
    <name type="scientific">Zingiber officinale</name>
    <name type="common">Ginger</name>
    <name type="synonym">Amomum zingiber</name>
    <dbReference type="NCBI Taxonomy" id="94328"/>
    <lineage>
        <taxon>Eukaryota</taxon>
        <taxon>Viridiplantae</taxon>
        <taxon>Streptophyta</taxon>
        <taxon>Embryophyta</taxon>
        <taxon>Tracheophyta</taxon>
        <taxon>Spermatophyta</taxon>
        <taxon>Magnoliopsida</taxon>
        <taxon>Liliopsida</taxon>
        <taxon>Zingiberales</taxon>
        <taxon>Zingiberaceae</taxon>
        <taxon>Zingiber</taxon>
    </lineage>
</organism>
<evidence type="ECO:0000256" key="3">
    <source>
        <dbReference type="ARBA" id="ARBA00023157"/>
    </source>
</evidence>
<keyword evidence="8" id="KW-1185">Reference proteome</keyword>
<dbReference type="PANTHER" id="PTHR33044">
    <property type="entry name" value="BIFUNCTIONAL INHIBITOR/LIPID-TRANSFER PROTEIN/SEED STORAGE 2S ALBUMIN SUPERFAMILY PROTEIN-RELATED"/>
    <property type="match status" value="1"/>
</dbReference>
<feature type="signal peptide" evidence="5">
    <location>
        <begin position="1"/>
        <end position="22"/>
    </location>
</feature>